<evidence type="ECO:0000259" key="15">
    <source>
        <dbReference type="SMART" id="SM00873"/>
    </source>
</evidence>
<dbReference type="GO" id="GO:0004826">
    <property type="term" value="F:phenylalanine-tRNA ligase activity"/>
    <property type="evidence" value="ECO:0007669"/>
    <property type="project" value="UniProtKB-EC"/>
</dbReference>
<comment type="similarity">
    <text evidence="3">Belongs to the phenylalanyl-tRNA synthetase beta subunit family. Type 2 subfamily.</text>
</comment>
<dbReference type="GO" id="GO:0003723">
    <property type="term" value="F:RNA binding"/>
    <property type="evidence" value="ECO:0007669"/>
    <property type="project" value="InterPro"/>
</dbReference>
<dbReference type="InterPro" id="IPR045060">
    <property type="entry name" value="Phe-tRNA-ligase_IIc_bsu"/>
</dbReference>
<comment type="caution">
    <text evidence="16">The sequence shown here is derived from an EMBL/GenBank/DDBJ whole genome shotgun (WGS) entry which is preliminary data.</text>
</comment>
<dbReference type="GO" id="GO:0006432">
    <property type="term" value="P:phenylalanyl-tRNA aminoacylation"/>
    <property type="evidence" value="ECO:0007669"/>
    <property type="project" value="InterPro"/>
</dbReference>
<feature type="region of interest" description="Disordered" evidence="14">
    <location>
        <begin position="259"/>
        <end position="279"/>
    </location>
</feature>
<dbReference type="SMART" id="SM00873">
    <property type="entry name" value="B3_4"/>
    <property type="match status" value="1"/>
</dbReference>
<dbReference type="Gene3D" id="3.50.40.10">
    <property type="entry name" value="Phenylalanyl-trna Synthetase, Chain B, domain 3"/>
    <property type="match status" value="1"/>
</dbReference>
<keyword evidence="11" id="KW-0648">Protein biosynthesis</keyword>
<gene>
    <name evidence="16" type="ORF">M0811_07674</name>
</gene>
<feature type="region of interest" description="Disordered" evidence="14">
    <location>
        <begin position="285"/>
        <end position="304"/>
    </location>
</feature>
<evidence type="ECO:0000256" key="4">
    <source>
        <dbReference type="ARBA" id="ARBA00012814"/>
    </source>
</evidence>
<dbReference type="PANTHER" id="PTHR10947">
    <property type="entry name" value="PHENYLALANYL-TRNA SYNTHETASE BETA CHAIN AND LEUCINE-RICH REPEAT-CONTAINING PROTEIN 47"/>
    <property type="match status" value="1"/>
</dbReference>
<name>A0A9Q0LND9_ANAIG</name>
<dbReference type="PANTHER" id="PTHR10947:SF0">
    <property type="entry name" value="PHENYLALANINE--TRNA LIGASE BETA SUBUNIT"/>
    <property type="match status" value="1"/>
</dbReference>
<evidence type="ECO:0000256" key="14">
    <source>
        <dbReference type="SAM" id="MobiDB-lite"/>
    </source>
</evidence>
<feature type="domain" description="B3/B4 tRNA-binding" evidence="15">
    <location>
        <begin position="72"/>
        <end position="234"/>
    </location>
</feature>
<evidence type="ECO:0000313" key="17">
    <source>
        <dbReference type="Proteomes" id="UP001149090"/>
    </source>
</evidence>
<keyword evidence="10" id="KW-0460">Magnesium</keyword>
<keyword evidence="6" id="KW-0436">Ligase</keyword>
<dbReference type="GO" id="GO:0046872">
    <property type="term" value="F:metal ion binding"/>
    <property type="evidence" value="ECO:0007669"/>
    <property type="project" value="UniProtKB-KW"/>
</dbReference>
<evidence type="ECO:0000256" key="3">
    <source>
        <dbReference type="ARBA" id="ARBA00007438"/>
    </source>
</evidence>
<evidence type="ECO:0000256" key="2">
    <source>
        <dbReference type="ARBA" id="ARBA00004496"/>
    </source>
</evidence>
<feature type="compositionally biased region" description="Basic and acidic residues" evidence="14">
    <location>
        <begin position="261"/>
        <end position="272"/>
    </location>
</feature>
<evidence type="ECO:0000256" key="7">
    <source>
        <dbReference type="ARBA" id="ARBA00022723"/>
    </source>
</evidence>
<dbReference type="EMBL" id="JAPDFW010000067">
    <property type="protein sequence ID" value="KAJ5074970.1"/>
    <property type="molecule type" value="Genomic_DNA"/>
</dbReference>
<keyword evidence="7" id="KW-0479">Metal-binding</keyword>
<dbReference type="InterPro" id="IPR040659">
    <property type="entry name" value="PhetRS_B1"/>
</dbReference>
<evidence type="ECO:0000256" key="5">
    <source>
        <dbReference type="ARBA" id="ARBA00022490"/>
    </source>
</evidence>
<dbReference type="GO" id="GO:0005524">
    <property type="term" value="F:ATP binding"/>
    <property type="evidence" value="ECO:0007669"/>
    <property type="project" value="UniProtKB-KW"/>
</dbReference>
<dbReference type="Proteomes" id="UP001149090">
    <property type="component" value="Unassembled WGS sequence"/>
</dbReference>
<accession>A0A9Q0LND9</accession>
<dbReference type="SUPFAM" id="SSF56037">
    <property type="entry name" value="PheT/TilS domain"/>
    <property type="match status" value="1"/>
</dbReference>
<proteinExistence type="inferred from homology"/>
<evidence type="ECO:0000256" key="8">
    <source>
        <dbReference type="ARBA" id="ARBA00022741"/>
    </source>
</evidence>
<comment type="cofactor">
    <cofactor evidence="1">
        <name>Mg(2+)</name>
        <dbReference type="ChEBI" id="CHEBI:18420"/>
    </cofactor>
</comment>
<dbReference type="InterPro" id="IPR005146">
    <property type="entry name" value="B3/B4_tRNA-bd"/>
</dbReference>
<comment type="subcellular location">
    <subcellularLocation>
        <location evidence="2">Cytoplasm</location>
    </subcellularLocation>
</comment>
<dbReference type="GO" id="GO:0009328">
    <property type="term" value="C:phenylalanine-tRNA ligase complex"/>
    <property type="evidence" value="ECO:0007669"/>
    <property type="project" value="TreeGrafter"/>
</dbReference>
<protein>
    <recommendedName>
        <fullName evidence="4">phenylalanine--tRNA ligase</fullName>
        <ecNumber evidence="4">6.1.1.20</ecNumber>
    </recommendedName>
    <alternativeName>
        <fullName evidence="13">Phenylalanyl-tRNA synthetase beta subunit</fullName>
    </alternativeName>
</protein>
<keyword evidence="5" id="KW-0963">Cytoplasm</keyword>
<keyword evidence="9" id="KW-0067">ATP-binding</keyword>
<keyword evidence="12" id="KW-0030">Aminoacyl-tRNA synthetase</keyword>
<dbReference type="Gene3D" id="3.30.56.10">
    <property type="match status" value="1"/>
</dbReference>
<dbReference type="FunFam" id="3.50.40.10:FF:000002">
    <property type="entry name" value="phenylalanine--tRNA ligase beta subunit"/>
    <property type="match status" value="1"/>
</dbReference>
<sequence>MPVVSVTRDSLFKELGKTFTQEEFADFCFEFGIELDDVIIENQDGNDVTIYKIDPKLSENHVITVKEETKQIRPFIVSAVLKNIVFNEDRFQSFIDLQDKLHQNICRRRTLVAIGTHDLDTLTPPFTYEALKPEDIKFIPLNQTKEMNANELMEFYENDLKLKHFLHIIRDSPVYPVIYDSKRVVLSLPPIINGDHSKITLNTKNVFIECTATDITKAKIVLDTIIAMFSQYCEEPFSAHSVEVIHSDGITKTTFPRTPIQRKEKKEKEKQSKNKTLNHELNLSLSQTNSFRYPSSLGGYRRRG</sequence>
<organism evidence="16 17">
    <name type="scientific">Anaeramoeba ignava</name>
    <name type="common">Anaerobic marine amoeba</name>
    <dbReference type="NCBI Taxonomy" id="1746090"/>
    <lineage>
        <taxon>Eukaryota</taxon>
        <taxon>Metamonada</taxon>
        <taxon>Anaeramoebidae</taxon>
        <taxon>Anaeramoeba</taxon>
    </lineage>
</organism>
<evidence type="ECO:0000256" key="11">
    <source>
        <dbReference type="ARBA" id="ARBA00022917"/>
    </source>
</evidence>
<evidence type="ECO:0000256" key="6">
    <source>
        <dbReference type="ARBA" id="ARBA00022598"/>
    </source>
</evidence>
<dbReference type="Pfam" id="PF18262">
    <property type="entry name" value="PhetRS_B1"/>
    <property type="match status" value="1"/>
</dbReference>
<reference evidence="16" key="1">
    <citation type="submission" date="2022-10" db="EMBL/GenBank/DDBJ databases">
        <title>Novel sulphate-reducing endosymbionts in the free-living metamonad Anaeramoeba.</title>
        <authorList>
            <person name="Jerlstrom-Hultqvist J."/>
            <person name="Cepicka I."/>
            <person name="Gallot-Lavallee L."/>
            <person name="Salas-Leiva D."/>
            <person name="Curtis B.A."/>
            <person name="Zahonova K."/>
            <person name="Pipaliya S."/>
            <person name="Dacks J."/>
            <person name="Roger A.J."/>
        </authorList>
    </citation>
    <scope>NUCLEOTIDE SEQUENCE</scope>
    <source>
        <strain evidence="16">BMAN</strain>
    </source>
</reference>
<evidence type="ECO:0000256" key="13">
    <source>
        <dbReference type="ARBA" id="ARBA00033189"/>
    </source>
</evidence>
<evidence type="ECO:0000256" key="10">
    <source>
        <dbReference type="ARBA" id="ARBA00022842"/>
    </source>
</evidence>
<keyword evidence="8" id="KW-0547">Nucleotide-binding</keyword>
<evidence type="ECO:0000256" key="1">
    <source>
        <dbReference type="ARBA" id="ARBA00001946"/>
    </source>
</evidence>
<dbReference type="EC" id="6.1.1.20" evidence="4"/>
<dbReference type="Pfam" id="PF03483">
    <property type="entry name" value="B3_4"/>
    <property type="match status" value="1"/>
</dbReference>
<keyword evidence="17" id="KW-1185">Reference proteome</keyword>
<dbReference type="InterPro" id="IPR020825">
    <property type="entry name" value="Phe-tRNA_synthase-like_B3/B4"/>
</dbReference>
<dbReference type="OrthoDB" id="1698572at2759"/>
<evidence type="ECO:0000256" key="12">
    <source>
        <dbReference type="ARBA" id="ARBA00023146"/>
    </source>
</evidence>
<dbReference type="AlphaFoldDB" id="A0A9Q0LND9"/>
<evidence type="ECO:0000313" key="16">
    <source>
        <dbReference type="EMBL" id="KAJ5074970.1"/>
    </source>
</evidence>
<evidence type="ECO:0000256" key="9">
    <source>
        <dbReference type="ARBA" id="ARBA00022840"/>
    </source>
</evidence>